<sequence>MDVVADFLATLHANNKPQYQGISENAFRIYSEQGRLSVKLHAWAIKAAGFQKVPVPIEFHDVETYEAVAQQDSTNTSLHKEEALAAVIAALHDSAVILQNAANKLRTM</sequence>
<evidence type="ECO:0000313" key="2">
    <source>
        <dbReference type="Proteomes" id="UP001243009"/>
    </source>
</evidence>
<name>A0ABT9E4E9_9PROT</name>
<reference evidence="1 2" key="1">
    <citation type="submission" date="2023-08" db="EMBL/GenBank/DDBJ databases">
        <title>The draft genome sequence of Paracraurococcus sp. LOR1-02.</title>
        <authorList>
            <person name="Kingkaew E."/>
            <person name="Tanasupawat S."/>
        </authorList>
    </citation>
    <scope>NUCLEOTIDE SEQUENCE [LARGE SCALE GENOMIC DNA]</scope>
    <source>
        <strain evidence="1 2">LOR1-02</strain>
    </source>
</reference>
<organism evidence="1 2">
    <name type="scientific">Paracraurococcus lichenis</name>
    <dbReference type="NCBI Taxonomy" id="3064888"/>
    <lineage>
        <taxon>Bacteria</taxon>
        <taxon>Pseudomonadati</taxon>
        <taxon>Pseudomonadota</taxon>
        <taxon>Alphaproteobacteria</taxon>
        <taxon>Acetobacterales</taxon>
        <taxon>Roseomonadaceae</taxon>
        <taxon>Paracraurococcus</taxon>
    </lineage>
</organism>
<gene>
    <name evidence="1" type="ORF">Q7A36_21950</name>
</gene>
<accession>A0ABT9E4E9</accession>
<proteinExistence type="predicted"/>
<dbReference type="RefSeq" id="WP_305105889.1">
    <property type="nucleotide sequence ID" value="NZ_JAUTWS010000023.1"/>
</dbReference>
<evidence type="ECO:0000313" key="1">
    <source>
        <dbReference type="EMBL" id="MDO9711031.1"/>
    </source>
</evidence>
<dbReference type="Proteomes" id="UP001243009">
    <property type="component" value="Unassembled WGS sequence"/>
</dbReference>
<comment type="caution">
    <text evidence="1">The sequence shown here is derived from an EMBL/GenBank/DDBJ whole genome shotgun (WGS) entry which is preliminary data.</text>
</comment>
<keyword evidence="2" id="KW-1185">Reference proteome</keyword>
<protein>
    <submittedName>
        <fullName evidence="1">Uncharacterized protein</fullName>
    </submittedName>
</protein>
<dbReference type="EMBL" id="JAUTWS010000023">
    <property type="protein sequence ID" value="MDO9711031.1"/>
    <property type="molecule type" value="Genomic_DNA"/>
</dbReference>